<feature type="region of interest" description="Disordered" evidence="1">
    <location>
        <begin position="210"/>
        <end position="233"/>
    </location>
</feature>
<dbReference type="Proteomes" id="UP001642260">
    <property type="component" value="Unassembled WGS sequence"/>
</dbReference>
<feature type="region of interest" description="Disordered" evidence="1">
    <location>
        <begin position="163"/>
        <end position="187"/>
    </location>
</feature>
<comment type="caution">
    <text evidence="2">The sequence shown here is derived from an EMBL/GenBank/DDBJ whole genome shotgun (WGS) entry which is preliminary data.</text>
</comment>
<feature type="compositionally biased region" description="Acidic residues" evidence="1">
    <location>
        <begin position="216"/>
        <end position="230"/>
    </location>
</feature>
<organism evidence="2 3">
    <name type="scientific">Eruca vesicaria subsp. sativa</name>
    <name type="common">Garden rocket</name>
    <name type="synonym">Eruca sativa</name>
    <dbReference type="NCBI Taxonomy" id="29727"/>
    <lineage>
        <taxon>Eukaryota</taxon>
        <taxon>Viridiplantae</taxon>
        <taxon>Streptophyta</taxon>
        <taxon>Embryophyta</taxon>
        <taxon>Tracheophyta</taxon>
        <taxon>Spermatophyta</taxon>
        <taxon>Magnoliopsida</taxon>
        <taxon>eudicotyledons</taxon>
        <taxon>Gunneridae</taxon>
        <taxon>Pentapetalae</taxon>
        <taxon>rosids</taxon>
        <taxon>malvids</taxon>
        <taxon>Brassicales</taxon>
        <taxon>Brassicaceae</taxon>
        <taxon>Brassiceae</taxon>
        <taxon>Eruca</taxon>
    </lineage>
</organism>
<accession>A0ABC8L391</accession>
<protein>
    <submittedName>
        <fullName evidence="2">Uncharacterized protein</fullName>
    </submittedName>
</protein>
<sequence>MISANISNMYDKIKDISLSLRNSQEEFQKKMEDLFRSSLKEITDSITNACTRPHVQQPDQAEQDNSGKESRSGAQTSSCAAADIIEEALRFANKETSNTCEESNEENMTDDLSHGAGGCGEGHETLLNRDISEEDTVNKPIFHTCLILLIIMPVEPAVLPTINSPERSIEPPPDAEKANQETFGNGPPFPEPSFSIGLTQLNKENAQNLDHVPHEDNDDSLQEGDVDEEGPILNRKSKRTKVVPRNLVGDYQCDIGILARAWESYINAICRTPSIDYAAKFSNLRELMDGSKVVIDIGGAILQSSDLSAIVDRSSHLTPKQAGRQLTAKEMKPLTIDRPRAISQNRNLFESDVTTVVLIHAHAFGGVDVCKCITPEVLDTEVQRIAVMMYNENVAPL</sequence>
<feature type="region of interest" description="Disordered" evidence="1">
    <location>
        <begin position="49"/>
        <end position="78"/>
    </location>
</feature>
<reference evidence="2 3" key="1">
    <citation type="submission" date="2022-03" db="EMBL/GenBank/DDBJ databases">
        <authorList>
            <person name="Macdonald S."/>
            <person name="Ahmed S."/>
            <person name="Newling K."/>
        </authorList>
    </citation>
    <scope>NUCLEOTIDE SEQUENCE [LARGE SCALE GENOMIC DNA]</scope>
</reference>
<name>A0ABC8L391_ERUVS</name>
<gene>
    <name evidence="2" type="ORF">ERUC_LOCUS31233</name>
</gene>
<evidence type="ECO:0000256" key="1">
    <source>
        <dbReference type="SAM" id="MobiDB-lite"/>
    </source>
</evidence>
<evidence type="ECO:0000313" key="3">
    <source>
        <dbReference type="Proteomes" id="UP001642260"/>
    </source>
</evidence>
<proteinExistence type="predicted"/>
<keyword evidence="3" id="KW-1185">Reference proteome</keyword>
<dbReference type="EMBL" id="CAKOAT010420933">
    <property type="protein sequence ID" value="CAH8369840.1"/>
    <property type="molecule type" value="Genomic_DNA"/>
</dbReference>
<dbReference type="AlphaFoldDB" id="A0ABC8L391"/>
<evidence type="ECO:0000313" key="2">
    <source>
        <dbReference type="EMBL" id="CAH8369840.1"/>
    </source>
</evidence>